<dbReference type="EMBL" id="AP015034">
    <property type="protein sequence ID" value="BAT75387.1"/>
    <property type="molecule type" value="Genomic_DNA"/>
</dbReference>
<proteinExistence type="predicted"/>
<protein>
    <submittedName>
        <fullName evidence="1">Uncharacterized protein</fullName>
    </submittedName>
</protein>
<sequence length="75" mass="8348">MSITLDNVSSLLHLPVLGQLCDLEELEFEEARVILVELLGVDGGAAGAEMEDARGPKVRLSWLRHIYVQRCQSQQ</sequence>
<dbReference type="Proteomes" id="UP000291084">
    <property type="component" value="Chromosome 1"/>
</dbReference>
<evidence type="ECO:0000313" key="2">
    <source>
        <dbReference type="Proteomes" id="UP000291084"/>
    </source>
</evidence>
<reference evidence="1 2" key="1">
    <citation type="journal article" date="2015" name="Sci. Rep.">
        <title>The power of single molecule real-time sequencing technology in the de novo assembly of a eukaryotic genome.</title>
        <authorList>
            <person name="Sakai H."/>
            <person name="Naito K."/>
            <person name="Ogiso-Tanaka E."/>
            <person name="Takahashi Y."/>
            <person name="Iseki K."/>
            <person name="Muto C."/>
            <person name="Satou K."/>
            <person name="Teruya K."/>
            <person name="Shiroma A."/>
            <person name="Shimoji M."/>
            <person name="Hirano T."/>
            <person name="Itoh T."/>
            <person name="Kaga A."/>
            <person name="Tomooka N."/>
        </authorList>
    </citation>
    <scope>NUCLEOTIDE SEQUENCE [LARGE SCALE GENOMIC DNA]</scope>
    <source>
        <strain evidence="2">cv. Shumari</strain>
    </source>
</reference>
<dbReference type="AlphaFoldDB" id="A0A0S3R409"/>
<keyword evidence="2" id="KW-1185">Reference proteome</keyword>
<name>A0A0S3R409_PHAAN</name>
<organism evidence="1 2">
    <name type="scientific">Vigna angularis var. angularis</name>
    <dbReference type="NCBI Taxonomy" id="157739"/>
    <lineage>
        <taxon>Eukaryota</taxon>
        <taxon>Viridiplantae</taxon>
        <taxon>Streptophyta</taxon>
        <taxon>Embryophyta</taxon>
        <taxon>Tracheophyta</taxon>
        <taxon>Spermatophyta</taxon>
        <taxon>Magnoliopsida</taxon>
        <taxon>eudicotyledons</taxon>
        <taxon>Gunneridae</taxon>
        <taxon>Pentapetalae</taxon>
        <taxon>rosids</taxon>
        <taxon>fabids</taxon>
        <taxon>Fabales</taxon>
        <taxon>Fabaceae</taxon>
        <taxon>Papilionoideae</taxon>
        <taxon>50 kb inversion clade</taxon>
        <taxon>NPAAA clade</taxon>
        <taxon>indigoferoid/millettioid clade</taxon>
        <taxon>Phaseoleae</taxon>
        <taxon>Vigna</taxon>
    </lineage>
</organism>
<accession>A0A0S3R409</accession>
<gene>
    <name evidence="1" type="primary">Vigan.01G323900</name>
    <name evidence="1" type="ORF">VIGAN_01323900</name>
</gene>
<evidence type="ECO:0000313" key="1">
    <source>
        <dbReference type="EMBL" id="BAT75387.1"/>
    </source>
</evidence>